<evidence type="ECO:0000313" key="2">
    <source>
        <dbReference type="EMBL" id="TDZ13266.1"/>
    </source>
</evidence>
<keyword evidence="3" id="KW-1185">Reference proteome</keyword>
<evidence type="ECO:0000313" key="3">
    <source>
        <dbReference type="Proteomes" id="UP000295083"/>
    </source>
</evidence>
<feature type="compositionally biased region" description="Low complexity" evidence="1">
    <location>
        <begin position="21"/>
        <end position="38"/>
    </location>
</feature>
<feature type="region of interest" description="Disordered" evidence="1">
    <location>
        <begin position="463"/>
        <end position="554"/>
    </location>
</feature>
<dbReference type="Proteomes" id="UP000295083">
    <property type="component" value="Unassembled WGS sequence"/>
</dbReference>
<feature type="compositionally biased region" description="Basic and acidic residues" evidence="1">
    <location>
        <begin position="463"/>
        <end position="495"/>
    </location>
</feature>
<feature type="region of interest" description="Disordered" evidence="1">
    <location>
        <begin position="1"/>
        <end position="75"/>
    </location>
</feature>
<evidence type="ECO:0000256" key="1">
    <source>
        <dbReference type="SAM" id="MobiDB-lite"/>
    </source>
</evidence>
<name>A0A4R8PM25_9PEZI</name>
<feature type="compositionally biased region" description="Acidic residues" evidence="1">
    <location>
        <begin position="541"/>
        <end position="554"/>
    </location>
</feature>
<accession>A0A4R8PM25</accession>
<feature type="region of interest" description="Disordered" evidence="1">
    <location>
        <begin position="397"/>
        <end position="431"/>
    </location>
</feature>
<feature type="compositionally biased region" description="Low complexity" evidence="1">
    <location>
        <begin position="54"/>
        <end position="67"/>
    </location>
</feature>
<gene>
    <name evidence="2" type="ORF">C8035_v006660</name>
</gene>
<dbReference type="EMBL" id="QAPG01010714">
    <property type="protein sequence ID" value="TDZ13266.1"/>
    <property type="molecule type" value="Genomic_DNA"/>
</dbReference>
<protein>
    <submittedName>
        <fullName evidence="2">Uncharacterized protein</fullName>
    </submittedName>
</protein>
<feature type="compositionally biased region" description="Acidic residues" evidence="1">
    <location>
        <begin position="513"/>
        <end position="527"/>
    </location>
</feature>
<dbReference type="AlphaFoldDB" id="A0A4R8PM25"/>
<organism evidence="2 3">
    <name type="scientific">Colletotrichum spinosum</name>
    <dbReference type="NCBI Taxonomy" id="1347390"/>
    <lineage>
        <taxon>Eukaryota</taxon>
        <taxon>Fungi</taxon>
        <taxon>Dikarya</taxon>
        <taxon>Ascomycota</taxon>
        <taxon>Pezizomycotina</taxon>
        <taxon>Sordariomycetes</taxon>
        <taxon>Hypocreomycetidae</taxon>
        <taxon>Glomerellales</taxon>
        <taxon>Glomerellaceae</taxon>
        <taxon>Colletotrichum</taxon>
        <taxon>Colletotrichum orbiculare species complex</taxon>
    </lineage>
</organism>
<comment type="caution">
    <text evidence="2">The sequence shown here is derived from an EMBL/GenBank/DDBJ whole genome shotgun (WGS) entry which is preliminary data.</text>
</comment>
<feature type="compositionally biased region" description="Low complexity" evidence="1">
    <location>
        <begin position="528"/>
        <end position="540"/>
    </location>
</feature>
<sequence length="582" mass="66379">MPPKGSKKVLKTATRRKPAKKTSTAAKRATRWKAATKAAKPRSRRTRNDEPDDSLGGSSDSSHNSSDNDQDESDDEVVNCLFSPNDAWRTFEQGMFDTLTDKEGIQEDFAETAKPLTQGELDELLPEQLPDSAFNSDWTREDESALLDAWETDERRTNPYKTDRTMTMCFKVLIRIFRGPPIQIISPKYRLVWERQQQGVGLHWSTRFCTNLRDLAMHPIWEQNIKLFAAAMQYAVILRTCDRRTWQVVFEALPSKDAFWTTFAAEIERSLGKNLNVAKIHARVRKRIKKNGQSIPNISRFFSALEAIIPDDLDDAIAENSSSVSTYPIGTGDLSNIIKALDSTTYLGMPIFYPTALISTYVLGALGNSQDDPPTVKDTPKYVTRSWLAVRRDAAKARKRSEAESPDNSRSDELLSDQLRSDEYQPDESLKDEIERLRRELRREREKRQDAVDSEERLKRELRHETEMRHRETEMLRRETEMRQAAEERLRELELNRGSGSPPPPSYSSRGDVDDDVPMGEDYDYNDDYGGNDYGGNDDVPAVDDDVPAVDDDVPSADEYDAALEQEIEALNFKPTLVRDTM</sequence>
<feature type="compositionally biased region" description="Basic residues" evidence="1">
    <location>
        <begin position="1"/>
        <end position="20"/>
    </location>
</feature>
<proteinExistence type="predicted"/>
<reference evidence="2 3" key="1">
    <citation type="submission" date="2018-11" db="EMBL/GenBank/DDBJ databases">
        <title>Genome sequence and assembly of Colletotrichum spinosum.</title>
        <authorList>
            <person name="Gan P."/>
            <person name="Shirasu K."/>
        </authorList>
    </citation>
    <scope>NUCLEOTIDE SEQUENCE [LARGE SCALE GENOMIC DNA]</scope>
    <source>
        <strain evidence="2 3">CBS 515.97</strain>
    </source>
</reference>